<organism evidence="1 2">
    <name type="scientific">Kipferlia bialata</name>
    <dbReference type="NCBI Taxonomy" id="797122"/>
    <lineage>
        <taxon>Eukaryota</taxon>
        <taxon>Metamonada</taxon>
        <taxon>Carpediemonas-like organisms</taxon>
        <taxon>Kipferlia</taxon>
    </lineage>
</organism>
<reference evidence="1 2" key="1">
    <citation type="journal article" date="2018" name="PLoS ONE">
        <title>The draft genome of Kipferlia bialata reveals reductive genome evolution in fornicate parasites.</title>
        <authorList>
            <person name="Tanifuji G."/>
            <person name="Takabayashi S."/>
            <person name="Kume K."/>
            <person name="Takagi M."/>
            <person name="Nakayama T."/>
            <person name="Kamikawa R."/>
            <person name="Inagaki Y."/>
            <person name="Hashimoto T."/>
        </authorList>
    </citation>
    <scope>NUCLEOTIDE SEQUENCE [LARGE SCALE GENOMIC DNA]</scope>
    <source>
        <strain evidence="1">NY0173</strain>
    </source>
</reference>
<dbReference type="SUPFAM" id="SSF48371">
    <property type="entry name" value="ARM repeat"/>
    <property type="match status" value="1"/>
</dbReference>
<evidence type="ECO:0000313" key="1">
    <source>
        <dbReference type="EMBL" id="GIQ87029.1"/>
    </source>
</evidence>
<evidence type="ECO:0000313" key="2">
    <source>
        <dbReference type="Proteomes" id="UP000265618"/>
    </source>
</evidence>
<dbReference type="Gene3D" id="1.25.10.10">
    <property type="entry name" value="Leucine-rich Repeat Variant"/>
    <property type="match status" value="1"/>
</dbReference>
<keyword evidence="2" id="KW-1185">Reference proteome</keyword>
<dbReference type="AlphaFoldDB" id="A0A9K3GKA1"/>
<protein>
    <submittedName>
        <fullName evidence="1">Uncharacterized protein</fullName>
    </submittedName>
</protein>
<dbReference type="Proteomes" id="UP000265618">
    <property type="component" value="Unassembled WGS sequence"/>
</dbReference>
<gene>
    <name evidence="1" type="ORF">KIPB_008989</name>
</gene>
<accession>A0A9K3GKA1</accession>
<name>A0A9K3GKA1_9EUKA</name>
<dbReference type="InterPro" id="IPR016024">
    <property type="entry name" value="ARM-type_fold"/>
</dbReference>
<dbReference type="EMBL" id="BDIP01002927">
    <property type="protein sequence ID" value="GIQ87029.1"/>
    <property type="molecule type" value="Genomic_DNA"/>
</dbReference>
<sequence>MEWDICCYISKTLFLPSHPDDRLREILRSEGVLPLIRRVWVRHSGHPDIVCCLMDCLARLCISDTCRREIVQQFRPLMVAALSEHHTHLYFPQCFLSLHVLIADELSYGGDHETACAFLSDILAILSPLATDPASRQTFMMCTVLKSSVHRFAEYSEVTCKYNGPAILVRDVRFRIANEEFKERVSLSILHRLADTVSIPETDVATRAALVRAGAVETALQAIGAYANESQHVTDAFGVLCGIAYCKSQVEKLVSVGVHREAVRALSTYSQDVSVLMCVSHLLAFIADAVDCESYLPDPLTAEVFGVIATKESLAAICNVMRIHVKDYNVVYPLMQVVDRLASREEHRSILVESAVMPHVAFLDSDCQDDTDDIQQLYMSIKSKLGDGLRASNGEHRLISDADEIHPLTSGTMEHLVGRQIGLGFGQRLGNAKKKYGTVCMPPNVRNVLYMPDQGPKPLAEFCDALRSMSLVVTDMGAAKSMSALKRDLAGVKTQIVVCSYAAITARPGTKLHKLHTGMWREIVRDHASGTGTGVFMCLDERAVETDESGSRALYTKMATMVNAAYSKTLSQKEMKAVIRVQCIPFDRYFQEVWGSPLYRWHELGTLAPPHKDTCGGRAKVIEYGLACGVSSLTSSYMEDSCV</sequence>
<proteinExistence type="predicted"/>
<comment type="caution">
    <text evidence="1">The sequence shown here is derived from an EMBL/GenBank/DDBJ whole genome shotgun (WGS) entry which is preliminary data.</text>
</comment>
<dbReference type="InterPro" id="IPR011989">
    <property type="entry name" value="ARM-like"/>
</dbReference>